<gene>
    <name evidence="11" type="ORF">T310_7499</name>
</gene>
<dbReference type="GO" id="GO:0016020">
    <property type="term" value="C:membrane"/>
    <property type="evidence" value="ECO:0007669"/>
    <property type="project" value="UniProtKB-SubCell"/>
</dbReference>
<keyword evidence="2" id="KW-0813">Transport</keyword>
<dbReference type="PROSITE" id="PS50011">
    <property type="entry name" value="PROTEIN_KINASE_DOM"/>
    <property type="match status" value="1"/>
</dbReference>
<dbReference type="OrthoDB" id="504708at2759"/>
<dbReference type="Pfam" id="PF02705">
    <property type="entry name" value="K_trans"/>
    <property type="match status" value="3"/>
</dbReference>
<comment type="subcellular location">
    <subcellularLocation>
        <location evidence="1">Membrane</location>
        <topology evidence="1">Multi-pass membrane protein</topology>
    </subcellularLocation>
</comment>
<evidence type="ECO:0000313" key="12">
    <source>
        <dbReference type="Proteomes" id="UP000053958"/>
    </source>
</evidence>
<evidence type="ECO:0000256" key="4">
    <source>
        <dbReference type="ARBA" id="ARBA00022692"/>
    </source>
</evidence>
<dbReference type="RefSeq" id="XP_013325156.1">
    <property type="nucleotide sequence ID" value="XM_013469702.1"/>
</dbReference>
<dbReference type="InterPro" id="IPR011009">
    <property type="entry name" value="Kinase-like_dom_sf"/>
</dbReference>
<dbReference type="SUPFAM" id="SSF56112">
    <property type="entry name" value="Protein kinase-like (PK-like)"/>
    <property type="match status" value="1"/>
</dbReference>
<evidence type="ECO:0000256" key="8">
    <source>
        <dbReference type="ARBA" id="ARBA00023136"/>
    </source>
</evidence>
<feature type="domain" description="Protein kinase" evidence="10">
    <location>
        <begin position="69"/>
        <end position="416"/>
    </location>
</feature>
<evidence type="ECO:0000256" key="6">
    <source>
        <dbReference type="ARBA" id="ARBA00022989"/>
    </source>
</evidence>
<keyword evidence="8 9" id="KW-0472">Membrane</keyword>
<comment type="caution">
    <text evidence="11">The sequence shown here is derived from an EMBL/GenBank/DDBJ whole genome shotgun (WGS) entry which is preliminary data.</text>
</comment>
<keyword evidence="4 9" id="KW-0812">Transmembrane</keyword>
<dbReference type="EMBL" id="LASV01000444">
    <property type="protein sequence ID" value="KKA18544.1"/>
    <property type="molecule type" value="Genomic_DNA"/>
</dbReference>
<evidence type="ECO:0000259" key="10">
    <source>
        <dbReference type="PROSITE" id="PS50011"/>
    </source>
</evidence>
<dbReference type="PANTHER" id="PTHR30540">
    <property type="entry name" value="OSMOTIC STRESS POTASSIUM TRANSPORTER"/>
    <property type="match status" value="1"/>
</dbReference>
<dbReference type="PANTHER" id="PTHR30540:SF83">
    <property type="entry name" value="K+ POTASSIUM TRANSPORTER"/>
    <property type="match status" value="1"/>
</dbReference>
<protein>
    <submittedName>
        <fullName evidence="11">Potassium transporter</fullName>
    </submittedName>
</protein>
<organism evidence="11 12">
    <name type="scientific">Rasamsonia emersonii (strain ATCC 16479 / CBS 393.64 / IMI 116815)</name>
    <dbReference type="NCBI Taxonomy" id="1408163"/>
    <lineage>
        <taxon>Eukaryota</taxon>
        <taxon>Fungi</taxon>
        <taxon>Dikarya</taxon>
        <taxon>Ascomycota</taxon>
        <taxon>Pezizomycotina</taxon>
        <taxon>Eurotiomycetes</taxon>
        <taxon>Eurotiomycetidae</taxon>
        <taxon>Eurotiales</taxon>
        <taxon>Trichocomaceae</taxon>
        <taxon>Rasamsonia</taxon>
    </lineage>
</organism>
<keyword evidence="5" id="KW-0630">Potassium</keyword>
<dbReference type="InterPro" id="IPR003855">
    <property type="entry name" value="K+_transporter"/>
</dbReference>
<dbReference type="Proteomes" id="UP000053958">
    <property type="component" value="Unassembled WGS sequence"/>
</dbReference>
<feature type="transmembrane region" description="Helical" evidence="9">
    <location>
        <begin position="463"/>
        <end position="482"/>
    </location>
</feature>
<feature type="transmembrane region" description="Helical" evidence="9">
    <location>
        <begin position="831"/>
        <end position="850"/>
    </location>
</feature>
<dbReference type="GO" id="GO:0015079">
    <property type="term" value="F:potassium ion transmembrane transporter activity"/>
    <property type="evidence" value="ECO:0007669"/>
    <property type="project" value="InterPro"/>
</dbReference>
<evidence type="ECO:0000256" key="9">
    <source>
        <dbReference type="SAM" id="Phobius"/>
    </source>
</evidence>
<dbReference type="InterPro" id="IPR000719">
    <property type="entry name" value="Prot_kinase_dom"/>
</dbReference>
<feature type="transmembrane region" description="Helical" evidence="9">
    <location>
        <begin position="740"/>
        <end position="760"/>
    </location>
</feature>
<dbReference type="Pfam" id="PF00069">
    <property type="entry name" value="Pkinase"/>
    <property type="match status" value="1"/>
</dbReference>
<evidence type="ECO:0000256" key="7">
    <source>
        <dbReference type="ARBA" id="ARBA00023065"/>
    </source>
</evidence>
<dbReference type="GO" id="GO:0004672">
    <property type="term" value="F:protein kinase activity"/>
    <property type="evidence" value="ECO:0007669"/>
    <property type="project" value="InterPro"/>
</dbReference>
<dbReference type="AlphaFoldDB" id="A0A0F4YJY8"/>
<evidence type="ECO:0000256" key="5">
    <source>
        <dbReference type="ARBA" id="ARBA00022958"/>
    </source>
</evidence>
<dbReference type="Pfam" id="PF22776">
    <property type="entry name" value="K_trans_C"/>
    <property type="match status" value="1"/>
</dbReference>
<accession>A0A0F4YJY8</accession>
<feature type="transmembrane region" description="Helical" evidence="9">
    <location>
        <begin position="337"/>
        <end position="357"/>
    </location>
</feature>
<evidence type="ECO:0000256" key="1">
    <source>
        <dbReference type="ARBA" id="ARBA00004141"/>
    </source>
</evidence>
<dbReference type="Gene3D" id="1.10.510.10">
    <property type="entry name" value="Transferase(Phosphotransferase) domain 1"/>
    <property type="match status" value="1"/>
</dbReference>
<evidence type="ECO:0000256" key="3">
    <source>
        <dbReference type="ARBA" id="ARBA00022538"/>
    </source>
</evidence>
<proteinExistence type="predicted"/>
<dbReference type="GO" id="GO:0005524">
    <property type="term" value="F:ATP binding"/>
    <property type="evidence" value="ECO:0007669"/>
    <property type="project" value="InterPro"/>
</dbReference>
<keyword evidence="12" id="KW-1185">Reference proteome</keyword>
<dbReference type="InterPro" id="IPR053952">
    <property type="entry name" value="K_trans_C"/>
</dbReference>
<keyword evidence="3" id="KW-0633">Potassium transport</keyword>
<name>A0A0F4YJY8_RASE3</name>
<dbReference type="GeneID" id="25319771"/>
<evidence type="ECO:0000313" key="11">
    <source>
        <dbReference type="EMBL" id="KKA18544.1"/>
    </source>
</evidence>
<keyword evidence="7" id="KW-0406">Ion transport</keyword>
<keyword evidence="6 9" id="KW-1133">Transmembrane helix</keyword>
<reference evidence="11 12" key="1">
    <citation type="submission" date="2015-04" db="EMBL/GenBank/DDBJ databases">
        <authorList>
            <person name="Heijne W.H."/>
            <person name="Fedorova N.D."/>
            <person name="Nierman W.C."/>
            <person name="Vollebregt A.W."/>
            <person name="Zhao Z."/>
            <person name="Wu L."/>
            <person name="Kumar M."/>
            <person name="Stam H."/>
            <person name="van den Berg M.A."/>
            <person name="Pel H.J."/>
        </authorList>
    </citation>
    <scope>NUCLEOTIDE SEQUENCE [LARGE SCALE GENOMIC DNA]</scope>
    <source>
        <strain evidence="11 12">CBS 393.64</strain>
    </source>
</reference>
<dbReference type="STRING" id="1408163.A0A0F4YJY8"/>
<evidence type="ECO:0000256" key="2">
    <source>
        <dbReference type="ARBA" id="ARBA00022448"/>
    </source>
</evidence>
<dbReference type="InterPro" id="IPR053951">
    <property type="entry name" value="K_trans_N"/>
</dbReference>
<feature type="transmembrane region" description="Helical" evidence="9">
    <location>
        <begin position="650"/>
        <end position="669"/>
    </location>
</feature>
<sequence>MKIPACQRLVVSEGKHVHILGPDLTANKSSKLCRWFHRKTVQTDEQEALLKPARPTRPQTTATFAERYGRCKRIIHYGKTSTVRLYRKSPSQVYAVKVFRRSCRNVDPRRITTALDHPHIVETIDLVRNNRGDLCLVMEFCAGGDLLALLMASDTGKLERVEADCFFKQLMRGVDYLHENGIAHGNLTSESILLTANGCVKIADFDASRLPRYLSSPSSLSYIAPEVYTHRRVDLRTGDIWACGIIYLAMRTGYVFWSVAREGDAQYDEYVKRRAKESFGPIEALEEVSTLCIDGVLVSAFDYESRIWSCSTACGVSVGVGVGIADCTILGYSQADYLVVISVMGFFCGLQIVACQLDIYHTVNLPSYLCCNTIRFPRSWSCFFVSYIICSVHSSLSRHVPRSTTGMSSDDIHPVISAGGGVYSRKERKTFRTQATKVSDVETASGETILDERDLRKKQEFKGWTVVWLAYQSIGVIYGDIGTSPLYVYSSTFSAPPSYDDLLGALSLIIYALTIMVAVKYVFIVLNADDEGEGGTFALYSLISRYAHLVTRHPREEAMTRIERHRTGDMPRPNSRIRSMIENSSAMKWLFKVVGAFGVALLLADGVLTPAQSILGAIQGQNLARYDASVLKAFSPYFAGNYLVRNGRDGWLSIGGILLAFTGVETLFADLGAFSKRLYNNSDNSTLSGVYADCNRAIQLSWLCFAYPCLLLAYIGQAAYISRVPTAYAKPFYLTVPPSMFYPSLVVAILTCIVASQAVITGSFQYLASISNHEIVLLPPNRIGPYAQDSAPLGTTKLGEAYGSCVILVSFLTTCMVTVVAIIVWRFPIYLVLPVFVVFALWDGVFLSAALNKVPYGAWFTLAVAVVLCSIFILCRFGKEQQWKCEAMDTVPLSQTLQLEEADLRLHPTFGGSNILPLKGLGIFFDKAGNPAATPLVFLYFLQRFTAMPQVTVFFHLRPLGVPTVAPDERFTVTRCYAAGTDGVKRAVPNCYRIIVRHGYTDEVVAPDLGWLVLDHIQRYLQDEEEPQEEETSTSDSGSNSNPLSVLQQAYFEQVIYIVGKEQLRIRINPKTNALRRLVLGLFLWLRENTRSKVQHLNVDVERLVEVGFVRDI</sequence>
<feature type="transmembrane region" description="Helical" evidence="9">
    <location>
        <begin position="502"/>
        <end position="523"/>
    </location>
</feature>
<feature type="transmembrane region" description="Helical" evidence="9">
    <location>
        <begin position="801"/>
        <end position="824"/>
    </location>
</feature>
<feature type="transmembrane region" description="Helical" evidence="9">
    <location>
        <begin position="856"/>
        <end position="875"/>
    </location>
</feature>